<comment type="caution">
    <text evidence="2">The sequence shown here is derived from an EMBL/GenBank/DDBJ whole genome shotgun (WGS) entry which is preliminary data.</text>
</comment>
<feature type="compositionally biased region" description="Pro residues" evidence="1">
    <location>
        <begin position="117"/>
        <end position="127"/>
    </location>
</feature>
<evidence type="ECO:0000256" key="1">
    <source>
        <dbReference type="SAM" id="MobiDB-lite"/>
    </source>
</evidence>
<reference evidence="2 3" key="1">
    <citation type="submission" date="2024-02" db="EMBL/GenBank/DDBJ databases">
        <authorList>
            <person name="Saticioglu I.B."/>
        </authorList>
    </citation>
    <scope>NUCLEOTIDE SEQUENCE [LARGE SCALE GENOMIC DNA]</scope>
    <source>
        <strain evidence="2 3">Mu-43</strain>
    </source>
</reference>
<gene>
    <name evidence="2" type="ORF">WDU93_07300</name>
</gene>
<accession>A0ABU8LKR3</accession>
<dbReference type="InterPro" id="IPR049457">
    <property type="entry name" value="Emfourin"/>
</dbReference>
<keyword evidence="3" id="KW-1185">Reference proteome</keyword>
<dbReference type="EMBL" id="JBBDGN010000005">
    <property type="protein sequence ID" value="MEJ1091501.1"/>
    <property type="molecule type" value="Genomic_DNA"/>
</dbReference>
<dbReference type="Pfam" id="PF20242">
    <property type="entry name" value="Emfourin"/>
    <property type="match status" value="1"/>
</dbReference>
<protein>
    <submittedName>
        <fullName evidence="2">Protealysin inhibitor emfourin</fullName>
    </submittedName>
</protein>
<proteinExistence type="predicted"/>
<evidence type="ECO:0000313" key="2">
    <source>
        <dbReference type="EMBL" id="MEJ1091501.1"/>
    </source>
</evidence>
<evidence type="ECO:0000313" key="3">
    <source>
        <dbReference type="Proteomes" id="UP001366085"/>
    </source>
</evidence>
<name>A0ABU8LKR3_9MICO</name>
<feature type="compositionally biased region" description="Basic and acidic residues" evidence="1">
    <location>
        <begin position="102"/>
        <end position="111"/>
    </location>
</feature>
<sequence length="137" mass="14751">MIEPAPPGNPGGDDGAADARDADDRVIVIVVRSGGLLGRSVRWVAEAAPPETEQWVTLIERCPWDAQTDAPTGADRYMWRIRATLPGERHEQELPDASLDGPWRDLVDAVRETPGSRVPPTPSPQPGSTPDDPATGR</sequence>
<feature type="compositionally biased region" description="Low complexity" evidence="1">
    <location>
        <begin position="128"/>
        <end position="137"/>
    </location>
</feature>
<organism evidence="2 3">
    <name type="scientific">Microbacterium istanbulense</name>
    <dbReference type="NCBI Taxonomy" id="3122049"/>
    <lineage>
        <taxon>Bacteria</taxon>
        <taxon>Bacillati</taxon>
        <taxon>Actinomycetota</taxon>
        <taxon>Actinomycetes</taxon>
        <taxon>Micrococcales</taxon>
        <taxon>Microbacteriaceae</taxon>
        <taxon>Microbacterium</taxon>
    </lineage>
</organism>
<feature type="region of interest" description="Disordered" evidence="1">
    <location>
        <begin position="1"/>
        <end position="22"/>
    </location>
</feature>
<dbReference type="Proteomes" id="UP001366085">
    <property type="component" value="Unassembled WGS sequence"/>
</dbReference>
<dbReference type="RefSeq" id="WP_337319084.1">
    <property type="nucleotide sequence ID" value="NZ_JBBDGN010000005.1"/>
</dbReference>
<feature type="region of interest" description="Disordered" evidence="1">
    <location>
        <begin position="86"/>
        <end position="137"/>
    </location>
</feature>